<dbReference type="AlphaFoldDB" id="A0A0L6UK52"/>
<feature type="region of interest" description="Disordered" evidence="1">
    <location>
        <begin position="327"/>
        <end position="378"/>
    </location>
</feature>
<protein>
    <submittedName>
        <fullName evidence="2">Uncharacterized protein</fullName>
    </submittedName>
</protein>
<accession>A0A0L6UK52</accession>
<evidence type="ECO:0000313" key="3">
    <source>
        <dbReference type="Proteomes" id="UP000037035"/>
    </source>
</evidence>
<sequence length="378" mass="40999">MIVDYRCKMFEHFNGLISKVLSVEKQLEGENYSCQGLIDASGIVRMYSLANPHTNDSYDPSRSCDTLSSQPGECTDGIPLTPTSCDALPLSTHPFASRTDMSSSNVVDLVERWIHSNPPPAWLSPAKSHSSMTTKDGAWMSGALVAYGSTLTAGDHDQLPQSYKPQPYPKVEEVLAPSPTSSRREATTLDDSEGEQNAQLTRSQRTGILEGYGADQAGINCLTEPNDLLVVAAVGSSHGLHDSSASTSPYILLDHTTHKNQDLPSRPSSSHQVSPLAEVTDAYTGSQGGWKLPFMSPASTSNQRPIPHATGQHVIIKSQKPFQSAKVEKNGIENQSIEAKRRHYQLRPRRTRGAPQGLTTDSSLDPIPLPSSRGQLRV</sequence>
<reference evidence="2 3" key="1">
    <citation type="submission" date="2015-08" db="EMBL/GenBank/DDBJ databases">
        <title>Next Generation Sequencing and Analysis of the Genome of Puccinia sorghi L Schw, the Causal Agent of Maize Common Rust.</title>
        <authorList>
            <person name="Rochi L."/>
            <person name="Burguener G."/>
            <person name="Darino M."/>
            <person name="Turjanski A."/>
            <person name="Kreff E."/>
            <person name="Dieguez M.J."/>
            <person name="Sacco F."/>
        </authorList>
    </citation>
    <scope>NUCLEOTIDE SEQUENCE [LARGE SCALE GENOMIC DNA]</scope>
    <source>
        <strain evidence="2 3">RO10H11247</strain>
    </source>
</reference>
<evidence type="ECO:0000256" key="1">
    <source>
        <dbReference type="SAM" id="MobiDB-lite"/>
    </source>
</evidence>
<dbReference type="VEuPathDB" id="FungiDB:VP01_583g3"/>
<name>A0A0L6UK52_9BASI</name>
<dbReference type="OrthoDB" id="2501734at2759"/>
<gene>
    <name evidence="2" type="ORF">VP01_583g3</name>
</gene>
<feature type="compositionally biased region" description="Low complexity" evidence="1">
    <location>
        <begin position="361"/>
        <end position="372"/>
    </location>
</feature>
<evidence type="ECO:0000313" key="2">
    <source>
        <dbReference type="EMBL" id="KNZ48200.1"/>
    </source>
</evidence>
<proteinExistence type="predicted"/>
<feature type="region of interest" description="Disordered" evidence="1">
    <location>
        <begin position="173"/>
        <end position="203"/>
    </location>
</feature>
<feature type="compositionally biased region" description="Basic residues" evidence="1">
    <location>
        <begin position="340"/>
        <end position="352"/>
    </location>
</feature>
<dbReference type="EMBL" id="LAVV01011096">
    <property type="protein sequence ID" value="KNZ48200.1"/>
    <property type="molecule type" value="Genomic_DNA"/>
</dbReference>
<organism evidence="2 3">
    <name type="scientific">Puccinia sorghi</name>
    <dbReference type="NCBI Taxonomy" id="27349"/>
    <lineage>
        <taxon>Eukaryota</taxon>
        <taxon>Fungi</taxon>
        <taxon>Dikarya</taxon>
        <taxon>Basidiomycota</taxon>
        <taxon>Pucciniomycotina</taxon>
        <taxon>Pucciniomycetes</taxon>
        <taxon>Pucciniales</taxon>
        <taxon>Pucciniaceae</taxon>
        <taxon>Puccinia</taxon>
    </lineage>
</organism>
<keyword evidence="3" id="KW-1185">Reference proteome</keyword>
<comment type="caution">
    <text evidence="2">The sequence shown here is derived from an EMBL/GenBank/DDBJ whole genome shotgun (WGS) entry which is preliminary data.</text>
</comment>
<dbReference type="Proteomes" id="UP000037035">
    <property type="component" value="Unassembled WGS sequence"/>
</dbReference>